<comment type="caution">
    <text evidence="2">The sequence shown here is derived from an EMBL/GenBank/DDBJ whole genome shotgun (WGS) entry which is preliminary data.</text>
</comment>
<dbReference type="InterPro" id="IPR043141">
    <property type="entry name" value="Ribosomal_uL10-like_sf"/>
</dbReference>
<dbReference type="InterPro" id="IPR047865">
    <property type="entry name" value="Ribosomal_uL10_bac_type"/>
</dbReference>
<protein>
    <submittedName>
        <fullName evidence="2">Uncharacterized protein</fullName>
    </submittedName>
</protein>
<accession>A0A9P4SIF1</accession>
<proteinExistence type="inferred from homology"/>
<evidence type="ECO:0000313" key="2">
    <source>
        <dbReference type="EMBL" id="KAF2842392.1"/>
    </source>
</evidence>
<dbReference type="OrthoDB" id="360689at2759"/>
<comment type="similarity">
    <text evidence="1">Belongs to the universal ribosomal protein uL10 family.</text>
</comment>
<reference evidence="2" key="1">
    <citation type="journal article" date="2020" name="Stud. Mycol.">
        <title>101 Dothideomycetes genomes: a test case for predicting lifestyles and emergence of pathogens.</title>
        <authorList>
            <person name="Haridas S."/>
            <person name="Albert R."/>
            <person name="Binder M."/>
            <person name="Bloem J."/>
            <person name="Labutti K."/>
            <person name="Salamov A."/>
            <person name="Andreopoulos B."/>
            <person name="Baker S."/>
            <person name="Barry K."/>
            <person name="Bills G."/>
            <person name="Bluhm B."/>
            <person name="Cannon C."/>
            <person name="Castanera R."/>
            <person name="Culley D."/>
            <person name="Daum C."/>
            <person name="Ezra D."/>
            <person name="Gonzalez J."/>
            <person name="Henrissat B."/>
            <person name="Kuo A."/>
            <person name="Liang C."/>
            <person name="Lipzen A."/>
            <person name="Lutzoni F."/>
            <person name="Magnuson J."/>
            <person name="Mondo S."/>
            <person name="Nolan M."/>
            <person name="Ohm R."/>
            <person name="Pangilinan J."/>
            <person name="Park H.-J."/>
            <person name="Ramirez L."/>
            <person name="Alfaro M."/>
            <person name="Sun H."/>
            <person name="Tritt A."/>
            <person name="Yoshinaga Y."/>
            <person name="Zwiers L.-H."/>
            <person name="Turgeon B."/>
            <person name="Goodwin S."/>
            <person name="Spatafora J."/>
            <person name="Crous P."/>
            <person name="Grigoriev I."/>
        </authorList>
    </citation>
    <scope>NUCLEOTIDE SEQUENCE</scope>
    <source>
        <strain evidence="2">CBS 101060</strain>
    </source>
</reference>
<keyword evidence="3" id="KW-1185">Reference proteome</keyword>
<dbReference type="EMBL" id="MU006090">
    <property type="protein sequence ID" value="KAF2842392.1"/>
    <property type="molecule type" value="Genomic_DNA"/>
</dbReference>
<evidence type="ECO:0000313" key="3">
    <source>
        <dbReference type="Proteomes" id="UP000799429"/>
    </source>
</evidence>
<dbReference type="PANTHER" id="PTHR11560">
    <property type="entry name" value="39S RIBOSOMAL PROTEIN L10, MITOCHONDRIAL"/>
    <property type="match status" value="1"/>
</dbReference>
<gene>
    <name evidence="2" type="ORF">M501DRAFT_1008315</name>
</gene>
<dbReference type="AlphaFoldDB" id="A0A9P4SIF1"/>
<dbReference type="Proteomes" id="UP000799429">
    <property type="component" value="Unassembled WGS sequence"/>
</dbReference>
<name>A0A9P4SIF1_9PEZI</name>
<sequence length="340" mass="36792">MVHVLSRGFPARPSIQREYFELTTIPAPSDSHISHPVSPVLRYPANQPPSHKPPQFRKSQLHRQYTSLLRSTPLLLIFQHNNLKSNEWMSIRRELSAALTTVDQAALATDPTTAALHANNIKLQIVQTGILAAALRVVEFFDPSSIPQTTENKVRTATDPAINTSRSLPDARPLPDSPAFTHALSRTAHRLARASGRTHGLEPLLSGPLALLTFPAVSPAHLAAALSILAPSPAFPAPRRKANPAYHEPAVQQGVQKLMLLGARVEGQAFDGEEVRWVGGIEGGIGGLRVRLVHMLQGVGGGVTNVLEGAGRSLYFAVEGRRGMLEEEEKKEKGGEEKVG</sequence>
<organism evidence="2 3">
    <name type="scientific">Patellaria atrata CBS 101060</name>
    <dbReference type="NCBI Taxonomy" id="1346257"/>
    <lineage>
        <taxon>Eukaryota</taxon>
        <taxon>Fungi</taxon>
        <taxon>Dikarya</taxon>
        <taxon>Ascomycota</taxon>
        <taxon>Pezizomycotina</taxon>
        <taxon>Dothideomycetes</taxon>
        <taxon>Dothideomycetes incertae sedis</taxon>
        <taxon>Patellariales</taxon>
        <taxon>Patellariaceae</taxon>
        <taxon>Patellaria</taxon>
    </lineage>
</organism>
<dbReference type="Gene3D" id="3.30.70.1730">
    <property type="match status" value="1"/>
</dbReference>
<evidence type="ECO:0000256" key="1">
    <source>
        <dbReference type="ARBA" id="ARBA00008889"/>
    </source>
</evidence>